<dbReference type="CDD" id="cd00586">
    <property type="entry name" value="4HBT"/>
    <property type="match status" value="1"/>
</dbReference>
<dbReference type="AlphaFoldDB" id="A0A1J5TNB8"/>
<dbReference type="InterPro" id="IPR050563">
    <property type="entry name" value="4-hydroxybenzoyl-CoA_TE"/>
</dbReference>
<evidence type="ECO:0000313" key="3">
    <source>
        <dbReference type="EMBL" id="OIR13486.1"/>
    </source>
</evidence>
<dbReference type="Pfam" id="PF13279">
    <property type="entry name" value="4HBT_2"/>
    <property type="match status" value="1"/>
</dbReference>
<dbReference type="InterPro" id="IPR029069">
    <property type="entry name" value="HotDog_dom_sf"/>
</dbReference>
<dbReference type="PIRSF" id="PIRSF003230">
    <property type="entry name" value="YbgC"/>
    <property type="match status" value="1"/>
</dbReference>
<proteinExistence type="inferred from homology"/>
<dbReference type="PANTHER" id="PTHR31793:SF27">
    <property type="entry name" value="NOVEL THIOESTERASE SUPERFAMILY DOMAIN AND SAPOSIN A-TYPE DOMAIN CONTAINING PROTEIN (0610012H03RIK)"/>
    <property type="match status" value="1"/>
</dbReference>
<dbReference type="InterPro" id="IPR006684">
    <property type="entry name" value="YbgC/YbaW"/>
</dbReference>
<dbReference type="Gene3D" id="3.10.129.10">
    <property type="entry name" value="Hotdog Thioesterase"/>
    <property type="match status" value="1"/>
</dbReference>
<dbReference type="GO" id="GO:0047617">
    <property type="term" value="F:fatty acyl-CoA hydrolase activity"/>
    <property type="evidence" value="ECO:0007669"/>
    <property type="project" value="TreeGrafter"/>
</dbReference>
<dbReference type="EC" id="3.1.-.-" evidence="3"/>
<dbReference type="SUPFAM" id="SSF54637">
    <property type="entry name" value="Thioesterase/thiol ester dehydrase-isomerase"/>
    <property type="match status" value="1"/>
</dbReference>
<dbReference type="NCBIfam" id="TIGR00051">
    <property type="entry name" value="YbgC/FadM family acyl-CoA thioesterase"/>
    <property type="match status" value="1"/>
</dbReference>
<reference evidence="3" key="1">
    <citation type="submission" date="2016-10" db="EMBL/GenBank/DDBJ databases">
        <title>Sequence of Gallionella enrichment culture.</title>
        <authorList>
            <person name="Poehlein A."/>
            <person name="Muehling M."/>
            <person name="Daniel R."/>
        </authorList>
    </citation>
    <scope>NUCLEOTIDE SEQUENCE</scope>
</reference>
<comment type="similarity">
    <text evidence="1">Belongs to the 4-hydroxybenzoyl-CoA thioesterase family.</text>
</comment>
<keyword evidence="2 3" id="KW-0378">Hydrolase</keyword>
<protein>
    <submittedName>
        <fullName evidence="3">Putative esterase</fullName>
        <ecNumber evidence="3">3.1.-.-</ecNumber>
    </submittedName>
</protein>
<evidence type="ECO:0000256" key="1">
    <source>
        <dbReference type="ARBA" id="ARBA00005953"/>
    </source>
</evidence>
<sequence length="136" mass="15863">MIETREQVRVRYAETDQMAVAYHGNYLPWFEMARTTLLREHGLPYRQLEAEGYFLPVLEIGIRYQRPARYDDVLTVVARLSEKPLLKIRIEYEVFRDTELLCTGFTVHAFIDRSGRPVRPPAAFVARMDQLFPAGA</sequence>
<organism evidence="3">
    <name type="scientific">mine drainage metagenome</name>
    <dbReference type="NCBI Taxonomy" id="410659"/>
    <lineage>
        <taxon>unclassified sequences</taxon>
        <taxon>metagenomes</taxon>
        <taxon>ecological metagenomes</taxon>
    </lineage>
</organism>
<dbReference type="PANTHER" id="PTHR31793">
    <property type="entry name" value="4-HYDROXYBENZOYL-COA THIOESTERASE FAMILY MEMBER"/>
    <property type="match status" value="1"/>
</dbReference>
<gene>
    <name evidence="3" type="ORF">GALL_53020</name>
</gene>
<evidence type="ECO:0000256" key="2">
    <source>
        <dbReference type="ARBA" id="ARBA00022801"/>
    </source>
</evidence>
<name>A0A1J5TNB8_9ZZZZ</name>
<accession>A0A1J5TNB8</accession>
<dbReference type="EMBL" id="MLJW01000014">
    <property type="protein sequence ID" value="OIR13486.1"/>
    <property type="molecule type" value="Genomic_DNA"/>
</dbReference>
<comment type="caution">
    <text evidence="3">The sequence shown here is derived from an EMBL/GenBank/DDBJ whole genome shotgun (WGS) entry which is preliminary data.</text>
</comment>